<name>A0A9Q5HY68_SANBA</name>
<dbReference type="PIRSF" id="PIRSF000654">
    <property type="entry name" value="Integrin-linked_kinase"/>
    <property type="match status" value="1"/>
</dbReference>
<dbReference type="SUPFAM" id="SSF56112">
    <property type="entry name" value="Protein kinase-like (PK-like)"/>
    <property type="match status" value="1"/>
</dbReference>
<dbReference type="SMART" id="SM00219">
    <property type="entry name" value="TyrKc"/>
    <property type="match status" value="1"/>
</dbReference>
<dbReference type="PROSITE" id="PS00109">
    <property type="entry name" value="PROTEIN_KINASE_TYR"/>
    <property type="match status" value="1"/>
</dbReference>
<dbReference type="AlphaFoldDB" id="A0A9Q5HY68"/>
<dbReference type="PROSITE" id="PS50011">
    <property type="entry name" value="PROTEIN_KINASE_DOM"/>
    <property type="match status" value="1"/>
</dbReference>
<proteinExistence type="predicted"/>
<dbReference type="GO" id="GO:0005524">
    <property type="term" value="F:ATP binding"/>
    <property type="evidence" value="ECO:0007669"/>
    <property type="project" value="InterPro"/>
</dbReference>
<organism evidence="2 3">
    <name type="scientific">Sanghuangporus baumii</name>
    <name type="common">Phellinus baumii</name>
    <dbReference type="NCBI Taxonomy" id="108892"/>
    <lineage>
        <taxon>Eukaryota</taxon>
        <taxon>Fungi</taxon>
        <taxon>Dikarya</taxon>
        <taxon>Basidiomycota</taxon>
        <taxon>Agaricomycotina</taxon>
        <taxon>Agaricomycetes</taxon>
        <taxon>Hymenochaetales</taxon>
        <taxon>Hymenochaetaceae</taxon>
        <taxon>Sanghuangporus</taxon>
    </lineage>
</organism>
<gene>
    <name evidence="2" type="ORF">A7U60_g4602</name>
</gene>
<dbReference type="GO" id="GO:0004714">
    <property type="term" value="F:transmembrane receptor protein tyrosine kinase activity"/>
    <property type="evidence" value="ECO:0007669"/>
    <property type="project" value="TreeGrafter"/>
</dbReference>
<evidence type="ECO:0000313" key="3">
    <source>
        <dbReference type="Proteomes" id="UP000757232"/>
    </source>
</evidence>
<dbReference type="InterPro" id="IPR008266">
    <property type="entry name" value="Tyr_kinase_AS"/>
</dbReference>
<sequence>MSESLESIVIANLKSTGLPELDLSTFERKDFHFPNRGRSLLTKGEMRIKDSSGKVKKTKVVLKTISKPYTEDLDERQKEKLIQYFAREAGIWRYSEPHANILRLFGYVQVPGQMLPSLVMPYYSKGSARGYVRRQENRDLPTRERIRLARDIARGLEFLHSLSPAIVHRDVRATNVLIEEINRSVKGVLIDFGSAKLFEIDAFGANSTLPYSEAWMPPEYILNPADYSNPTTYGDIWSLACTCYEIFTGKDPYPRYVDLEDAHAHGDTPARPPSEYISDPVWEFLQCCWNSVPQNRPTAKQAASRLQELTPW</sequence>
<dbReference type="InterPro" id="IPR000719">
    <property type="entry name" value="Prot_kinase_dom"/>
</dbReference>
<comment type="caution">
    <text evidence="2">The sequence shown here is derived from an EMBL/GenBank/DDBJ whole genome shotgun (WGS) entry which is preliminary data.</text>
</comment>
<dbReference type="InterPro" id="IPR050122">
    <property type="entry name" value="RTK"/>
</dbReference>
<dbReference type="GO" id="GO:0043235">
    <property type="term" value="C:receptor complex"/>
    <property type="evidence" value="ECO:0007669"/>
    <property type="project" value="TreeGrafter"/>
</dbReference>
<protein>
    <submittedName>
        <fullName evidence="2">Kinase-like protein</fullName>
    </submittedName>
</protein>
<evidence type="ECO:0000313" key="2">
    <source>
        <dbReference type="EMBL" id="OCB88197.1"/>
    </source>
</evidence>
<dbReference type="GO" id="GO:0005886">
    <property type="term" value="C:plasma membrane"/>
    <property type="evidence" value="ECO:0007669"/>
    <property type="project" value="TreeGrafter"/>
</dbReference>
<keyword evidence="2" id="KW-0808">Transferase</keyword>
<dbReference type="Proteomes" id="UP000757232">
    <property type="component" value="Unassembled WGS sequence"/>
</dbReference>
<accession>A0A9Q5HY68</accession>
<evidence type="ECO:0000259" key="1">
    <source>
        <dbReference type="PROSITE" id="PS50011"/>
    </source>
</evidence>
<dbReference type="GO" id="GO:0007169">
    <property type="term" value="P:cell surface receptor protein tyrosine kinase signaling pathway"/>
    <property type="evidence" value="ECO:0007669"/>
    <property type="project" value="TreeGrafter"/>
</dbReference>
<dbReference type="PANTHER" id="PTHR24416">
    <property type="entry name" value="TYROSINE-PROTEIN KINASE RECEPTOR"/>
    <property type="match status" value="1"/>
</dbReference>
<dbReference type="PANTHER" id="PTHR24416:SF611">
    <property type="entry name" value="TYROSINE-PROTEIN KINASE TRANSMEMBRANE RECEPTOR ROR"/>
    <property type="match status" value="1"/>
</dbReference>
<keyword evidence="3" id="KW-1185">Reference proteome</keyword>
<dbReference type="Gene3D" id="1.10.510.10">
    <property type="entry name" value="Transferase(Phosphotransferase) domain 1"/>
    <property type="match status" value="1"/>
</dbReference>
<dbReference type="OrthoDB" id="4062651at2759"/>
<dbReference type="InterPro" id="IPR011009">
    <property type="entry name" value="Kinase-like_dom_sf"/>
</dbReference>
<keyword evidence="2" id="KW-0418">Kinase</keyword>
<dbReference type="Pfam" id="PF00069">
    <property type="entry name" value="Pkinase"/>
    <property type="match status" value="1"/>
</dbReference>
<reference evidence="2" key="1">
    <citation type="submission" date="2016-06" db="EMBL/GenBank/DDBJ databases">
        <title>Draft Genome sequence of the fungus Inonotus baumii.</title>
        <authorList>
            <person name="Zhu H."/>
            <person name="Lin W."/>
        </authorList>
    </citation>
    <scope>NUCLEOTIDE SEQUENCE</scope>
    <source>
        <strain evidence="2">821</strain>
    </source>
</reference>
<dbReference type="EMBL" id="LNZH02000182">
    <property type="protein sequence ID" value="OCB88197.1"/>
    <property type="molecule type" value="Genomic_DNA"/>
</dbReference>
<feature type="domain" description="Protein kinase" evidence="1">
    <location>
        <begin position="1"/>
        <end position="312"/>
    </location>
</feature>
<dbReference type="InterPro" id="IPR020635">
    <property type="entry name" value="Tyr_kinase_cat_dom"/>
</dbReference>